<gene>
    <name evidence="2" type="ORF">F5878DRAFT_406044</name>
</gene>
<dbReference type="PANTHER" id="PTHR43187:SF1">
    <property type="entry name" value="GLUTAMINE AMIDOTRANSFERASE DUG3-RELATED"/>
    <property type="match status" value="1"/>
</dbReference>
<dbReference type="AlphaFoldDB" id="A0AA38PGV7"/>
<dbReference type="CDD" id="cd01908">
    <property type="entry name" value="YafJ"/>
    <property type="match status" value="1"/>
</dbReference>
<dbReference type="Proteomes" id="UP001163846">
    <property type="component" value="Unassembled WGS sequence"/>
</dbReference>
<dbReference type="GO" id="GO:0005737">
    <property type="term" value="C:cytoplasm"/>
    <property type="evidence" value="ECO:0007669"/>
    <property type="project" value="TreeGrafter"/>
</dbReference>
<dbReference type="InterPro" id="IPR017932">
    <property type="entry name" value="GATase_2_dom"/>
</dbReference>
<dbReference type="Gene3D" id="3.60.20.10">
    <property type="entry name" value="Glutamine Phosphoribosylpyrophosphate, subunit 1, domain 1"/>
    <property type="match status" value="1"/>
</dbReference>
<evidence type="ECO:0000313" key="3">
    <source>
        <dbReference type="Proteomes" id="UP001163846"/>
    </source>
</evidence>
<sequence>MCRWIVYIGEDPIMLADLLLKPDHSIVQQVSSRFLPGLFLGEEASTDRHMSAIVQEYKMINVHGFGVTWYTKTLTEFDPAVKDMLPAQYRTIAPISTDLAFKQLCDHTASTCIMAHIRDASFPPVVEVNNHPFIFGKYSFMHNGSINGFSVMRFDVMKKIFELQRIVQDKNYDSSVPGRNYVSSIIGNTDTEHLATLYFAYLDIIRALGPELDNPTDALLLALILTIADIHEIQRDHKVGPFTEGSGSETVGNNLNLCITDGYEQLVATRWNDAEKGYPHSLYLSLTAGEKLNRKYPSDRPEPTESEDIEKADILKVKELVDNYECSKQGCHVIVGSEPSSEQYIPIESMLHRSSLTVCSY</sequence>
<dbReference type="SUPFAM" id="SSF56235">
    <property type="entry name" value="N-terminal nucleophile aminohydrolases (Ntn hydrolases)"/>
    <property type="match status" value="1"/>
</dbReference>
<reference evidence="2" key="1">
    <citation type="submission" date="2022-08" db="EMBL/GenBank/DDBJ databases">
        <authorList>
            <consortium name="DOE Joint Genome Institute"/>
            <person name="Min B."/>
            <person name="Riley R."/>
            <person name="Sierra-Patev S."/>
            <person name="Naranjo-Ortiz M."/>
            <person name="Looney B."/>
            <person name="Konkel Z."/>
            <person name="Slot J.C."/>
            <person name="Sakamoto Y."/>
            <person name="Steenwyk J.L."/>
            <person name="Rokas A."/>
            <person name="Carro J."/>
            <person name="Camarero S."/>
            <person name="Ferreira P."/>
            <person name="Molpeceres G."/>
            <person name="Ruiz-Duenas F.J."/>
            <person name="Serrano A."/>
            <person name="Henrissat B."/>
            <person name="Drula E."/>
            <person name="Hughes K.W."/>
            <person name="Mata J.L."/>
            <person name="Ishikawa N.K."/>
            <person name="Vargas-Isla R."/>
            <person name="Ushijima S."/>
            <person name="Smith C.A."/>
            <person name="Ahrendt S."/>
            <person name="Andreopoulos W."/>
            <person name="He G."/>
            <person name="Labutti K."/>
            <person name="Lipzen A."/>
            <person name="Ng V."/>
            <person name="Sandor L."/>
            <person name="Barry K."/>
            <person name="Martinez A.T."/>
            <person name="Xiao Y."/>
            <person name="Gibbons J.G."/>
            <person name="Terashima K."/>
            <person name="Hibbett D.S."/>
            <person name="Grigoriev I.V."/>
        </authorList>
    </citation>
    <scope>NUCLEOTIDE SEQUENCE</scope>
    <source>
        <strain evidence="2">TFB9207</strain>
    </source>
</reference>
<accession>A0AA38PGV7</accession>
<dbReference type="PANTHER" id="PTHR43187">
    <property type="entry name" value="GLUTAMINE AMIDOTRANSFERASE DUG3-RELATED"/>
    <property type="match status" value="1"/>
</dbReference>
<evidence type="ECO:0000313" key="2">
    <source>
        <dbReference type="EMBL" id="KAJ3842301.1"/>
    </source>
</evidence>
<dbReference type="GO" id="GO:0006751">
    <property type="term" value="P:glutathione catabolic process"/>
    <property type="evidence" value="ECO:0007669"/>
    <property type="project" value="TreeGrafter"/>
</dbReference>
<dbReference type="PROSITE" id="PS51278">
    <property type="entry name" value="GATASE_TYPE_2"/>
    <property type="match status" value="1"/>
</dbReference>
<dbReference type="GO" id="GO:0061672">
    <property type="term" value="C:glutathione hydrolase complex"/>
    <property type="evidence" value="ECO:0007669"/>
    <property type="project" value="TreeGrafter"/>
</dbReference>
<proteinExistence type="predicted"/>
<name>A0AA38PGV7_9AGAR</name>
<feature type="domain" description="Glutamine amidotransferase type-2" evidence="1">
    <location>
        <begin position="2"/>
        <end position="361"/>
    </location>
</feature>
<keyword evidence="3" id="KW-1185">Reference proteome</keyword>
<protein>
    <recommendedName>
        <fullName evidence="1">Glutamine amidotransferase type-2 domain-containing protein</fullName>
    </recommendedName>
</protein>
<dbReference type="InterPro" id="IPR029055">
    <property type="entry name" value="Ntn_hydrolases_N"/>
</dbReference>
<dbReference type="EMBL" id="MU806010">
    <property type="protein sequence ID" value="KAJ3842301.1"/>
    <property type="molecule type" value="Genomic_DNA"/>
</dbReference>
<comment type="caution">
    <text evidence="2">The sequence shown here is derived from an EMBL/GenBank/DDBJ whole genome shotgun (WGS) entry which is preliminary data.</text>
</comment>
<organism evidence="2 3">
    <name type="scientific">Lentinula raphanica</name>
    <dbReference type="NCBI Taxonomy" id="153919"/>
    <lineage>
        <taxon>Eukaryota</taxon>
        <taxon>Fungi</taxon>
        <taxon>Dikarya</taxon>
        <taxon>Basidiomycota</taxon>
        <taxon>Agaricomycotina</taxon>
        <taxon>Agaricomycetes</taxon>
        <taxon>Agaricomycetidae</taxon>
        <taxon>Agaricales</taxon>
        <taxon>Marasmiineae</taxon>
        <taxon>Omphalotaceae</taxon>
        <taxon>Lentinula</taxon>
    </lineage>
</organism>
<dbReference type="GO" id="GO:0008242">
    <property type="term" value="F:omega peptidase activity"/>
    <property type="evidence" value="ECO:0007669"/>
    <property type="project" value="TreeGrafter"/>
</dbReference>
<dbReference type="InterPro" id="IPR052373">
    <property type="entry name" value="Gamma-glu_amide_hydrolase"/>
</dbReference>
<evidence type="ECO:0000259" key="1">
    <source>
        <dbReference type="PROSITE" id="PS51278"/>
    </source>
</evidence>